<evidence type="ECO:0000256" key="7">
    <source>
        <dbReference type="ARBA" id="ARBA00023136"/>
    </source>
</evidence>
<feature type="domain" description="Cation efflux protein transmembrane" evidence="9">
    <location>
        <begin position="31"/>
        <end position="219"/>
    </location>
</feature>
<feature type="transmembrane region" description="Helical" evidence="8">
    <location>
        <begin position="28"/>
        <end position="48"/>
    </location>
</feature>
<comment type="caution">
    <text evidence="11">The sequence shown here is derived from an EMBL/GenBank/DDBJ whole genome shotgun (WGS) entry which is preliminary data.</text>
</comment>
<dbReference type="Gene3D" id="1.20.1510.10">
    <property type="entry name" value="Cation efflux protein transmembrane domain"/>
    <property type="match status" value="1"/>
</dbReference>
<dbReference type="EMBL" id="VCKZ01000142">
    <property type="protein sequence ID" value="TMR36781.1"/>
    <property type="molecule type" value="Genomic_DNA"/>
</dbReference>
<dbReference type="InterPro" id="IPR027469">
    <property type="entry name" value="Cation_efflux_TMD_sf"/>
</dbReference>
<dbReference type="Proteomes" id="UP000305238">
    <property type="component" value="Unassembled WGS sequence"/>
</dbReference>
<evidence type="ECO:0000313" key="12">
    <source>
        <dbReference type="Proteomes" id="UP000305238"/>
    </source>
</evidence>
<evidence type="ECO:0000256" key="8">
    <source>
        <dbReference type="SAM" id="Phobius"/>
    </source>
</evidence>
<dbReference type="SUPFAM" id="SSF160240">
    <property type="entry name" value="Cation efflux protein cytoplasmic domain-like"/>
    <property type="match status" value="1"/>
</dbReference>
<evidence type="ECO:0000256" key="6">
    <source>
        <dbReference type="ARBA" id="ARBA00023065"/>
    </source>
</evidence>
<gene>
    <name evidence="11" type="ORF">ETD96_19955</name>
</gene>
<dbReference type="PANTHER" id="PTHR11562">
    <property type="entry name" value="CATION EFFLUX PROTEIN/ ZINC TRANSPORTER"/>
    <property type="match status" value="1"/>
</dbReference>
<dbReference type="NCBIfam" id="TIGR01297">
    <property type="entry name" value="CDF"/>
    <property type="match status" value="1"/>
</dbReference>
<feature type="transmembrane region" description="Helical" evidence="8">
    <location>
        <begin position="127"/>
        <end position="150"/>
    </location>
</feature>
<dbReference type="SUPFAM" id="SSF161111">
    <property type="entry name" value="Cation efflux protein transmembrane domain-like"/>
    <property type="match status" value="1"/>
</dbReference>
<reference evidence="11 12" key="1">
    <citation type="submission" date="2019-05" db="EMBL/GenBank/DDBJ databases">
        <title>Draft genome sequence of Actinomadura geliboluensis A8036.</title>
        <authorList>
            <person name="Saricaoglu S."/>
            <person name="Isik K."/>
        </authorList>
    </citation>
    <scope>NUCLEOTIDE SEQUENCE [LARGE SCALE GENOMIC DNA]</scope>
    <source>
        <strain evidence="11 12">A8036</strain>
    </source>
</reference>
<evidence type="ECO:0000313" key="11">
    <source>
        <dbReference type="EMBL" id="TMR36781.1"/>
    </source>
</evidence>
<keyword evidence="3" id="KW-0813">Transport</keyword>
<evidence type="ECO:0000256" key="3">
    <source>
        <dbReference type="ARBA" id="ARBA00022448"/>
    </source>
</evidence>
<comment type="subcellular location">
    <subcellularLocation>
        <location evidence="1">Membrane</location>
        <topology evidence="1">Multi-pass membrane protein</topology>
    </subcellularLocation>
</comment>
<keyword evidence="5 8" id="KW-1133">Transmembrane helix</keyword>
<feature type="domain" description="Cation efflux protein cytoplasmic" evidence="10">
    <location>
        <begin position="224"/>
        <end position="298"/>
    </location>
</feature>
<sequence>MGAGHGHGHGQVVGQAAGHAGGRHRWRLGAAAALVGSFFVVELVYGLLSGSLALLSDAGHMAADVVTLTAALVATKMATRPDATGRRTYGSYRAEVFASGFAVLVMLGMAVYIGAEAVSRIGEDAEVSSGPMLVVGALGLVINLVALVMLRAGASESLNVKGAYLEVMADTAGSVGVIVAGVLVAATGQVLFDTVVAIAIAGFVVVRAVALGRQVLAVLGQHAPEGLDVDAVAGELAAIGGVRNVHDLHLWTLTSGMHVATAHLVTEEKADNHAVLDQARDLLRERHGIAHATLQVEPASHRGCDEVGW</sequence>
<dbReference type="Pfam" id="PF16916">
    <property type="entry name" value="ZT_dimer"/>
    <property type="match status" value="1"/>
</dbReference>
<evidence type="ECO:0000256" key="1">
    <source>
        <dbReference type="ARBA" id="ARBA00004141"/>
    </source>
</evidence>
<dbReference type="GO" id="GO:0005886">
    <property type="term" value="C:plasma membrane"/>
    <property type="evidence" value="ECO:0007669"/>
    <property type="project" value="TreeGrafter"/>
</dbReference>
<dbReference type="InterPro" id="IPR036837">
    <property type="entry name" value="Cation_efflux_CTD_sf"/>
</dbReference>
<organism evidence="11 12">
    <name type="scientific">Actinomadura geliboluensis</name>
    <dbReference type="NCBI Taxonomy" id="882440"/>
    <lineage>
        <taxon>Bacteria</taxon>
        <taxon>Bacillati</taxon>
        <taxon>Actinomycetota</taxon>
        <taxon>Actinomycetes</taxon>
        <taxon>Streptosporangiales</taxon>
        <taxon>Thermomonosporaceae</taxon>
        <taxon>Actinomadura</taxon>
    </lineage>
</organism>
<feature type="transmembrane region" description="Helical" evidence="8">
    <location>
        <begin position="190"/>
        <end position="210"/>
    </location>
</feature>
<protein>
    <submittedName>
        <fullName evidence="11">Cation transporter</fullName>
    </submittedName>
</protein>
<dbReference type="AlphaFoldDB" id="A0A5S4GWA4"/>
<proteinExistence type="inferred from homology"/>
<dbReference type="InterPro" id="IPR050681">
    <property type="entry name" value="CDF/SLC30A"/>
</dbReference>
<keyword evidence="6" id="KW-0406">Ion transport</keyword>
<dbReference type="InterPro" id="IPR058533">
    <property type="entry name" value="Cation_efflux_TM"/>
</dbReference>
<evidence type="ECO:0000256" key="5">
    <source>
        <dbReference type="ARBA" id="ARBA00022989"/>
    </source>
</evidence>
<keyword evidence="4 8" id="KW-0812">Transmembrane</keyword>
<dbReference type="RefSeq" id="WP_138637985.1">
    <property type="nucleotide sequence ID" value="NZ_JASWDG010000013.1"/>
</dbReference>
<dbReference type="PANTHER" id="PTHR11562:SF17">
    <property type="entry name" value="RE54080P-RELATED"/>
    <property type="match status" value="1"/>
</dbReference>
<dbReference type="InterPro" id="IPR002524">
    <property type="entry name" value="Cation_efflux"/>
</dbReference>
<keyword evidence="12" id="KW-1185">Reference proteome</keyword>
<dbReference type="OrthoDB" id="9809646at2"/>
<feature type="transmembrane region" description="Helical" evidence="8">
    <location>
        <begin position="162"/>
        <end position="184"/>
    </location>
</feature>
<dbReference type="InterPro" id="IPR027470">
    <property type="entry name" value="Cation_efflux_CTD"/>
</dbReference>
<evidence type="ECO:0000256" key="4">
    <source>
        <dbReference type="ARBA" id="ARBA00022692"/>
    </source>
</evidence>
<evidence type="ECO:0000259" key="10">
    <source>
        <dbReference type="Pfam" id="PF16916"/>
    </source>
</evidence>
<evidence type="ECO:0000259" key="9">
    <source>
        <dbReference type="Pfam" id="PF01545"/>
    </source>
</evidence>
<dbReference type="Pfam" id="PF01545">
    <property type="entry name" value="Cation_efflux"/>
    <property type="match status" value="1"/>
</dbReference>
<keyword evidence="7 8" id="KW-0472">Membrane</keyword>
<evidence type="ECO:0000256" key="2">
    <source>
        <dbReference type="ARBA" id="ARBA00008873"/>
    </source>
</evidence>
<comment type="similarity">
    <text evidence="2">Belongs to the cation diffusion facilitator (CDF) transporter (TC 2.A.4) family. SLC30A subfamily.</text>
</comment>
<feature type="transmembrane region" description="Helical" evidence="8">
    <location>
        <begin position="96"/>
        <end position="115"/>
    </location>
</feature>
<dbReference type="GO" id="GO:0005385">
    <property type="term" value="F:zinc ion transmembrane transporter activity"/>
    <property type="evidence" value="ECO:0007669"/>
    <property type="project" value="TreeGrafter"/>
</dbReference>
<accession>A0A5S4GWA4</accession>
<name>A0A5S4GWA4_9ACTN</name>
<feature type="transmembrane region" description="Helical" evidence="8">
    <location>
        <begin position="54"/>
        <end position="75"/>
    </location>
</feature>